<dbReference type="InterPro" id="IPR016181">
    <property type="entry name" value="Acyl_CoA_acyltransferase"/>
</dbReference>
<gene>
    <name evidence="1" type="ORF">H2O64_15220</name>
</gene>
<dbReference type="Gene3D" id="3.40.630.30">
    <property type="match status" value="1"/>
</dbReference>
<dbReference type="Proteomes" id="UP000619238">
    <property type="component" value="Unassembled WGS sequence"/>
</dbReference>
<evidence type="ECO:0000313" key="2">
    <source>
        <dbReference type="Proteomes" id="UP000619238"/>
    </source>
</evidence>
<evidence type="ECO:0000313" key="1">
    <source>
        <dbReference type="EMBL" id="MBC8756027.1"/>
    </source>
</evidence>
<dbReference type="SUPFAM" id="SSF55729">
    <property type="entry name" value="Acyl-CoA N-acyltransferases (Nat)"/>
    <property type="match status" value="1"/>
</dbReference>
<name>A0ABR7QBS2_9FLAO</name>
<reference evidence="1 2" key="1">
    <citation type="submission" date="2020-07" db="EMBL/GenBank/DDBJ databases">
        <title>Description of Kordia aestuariivivens sp. nov., isolated from a tidal flat.</title>
        <authorList>
            <person name="Park S."/>
            <person name="Yoon J.-H."/>
        </authorList>
    </citation>
    <scope>NUCLEOTIDE SEQUENCE [LARGE SCALE GENOMIC DNA]</scope>
    <source>
        <strain evidence="1 2">YSTF-M3</strain>
    </source>
</reference>
<organism evidence="1 2">
    <name type="scientific">Kordia aestuariivivens</name>
    <dbReference type="NCBI Taxonomy" id="2759037"/>
    <lineage>
        <taxon>Bacteria</taxon>
        <taxon>Pseudomonadati</taxon>
        <taxon>Bacteroidota</taxon>
        <taxon>Flavobacteriia</taxon>
        <taxon>Flavobacteriales</taxon>
        <taxon>Flavobacteriaceae</taxon>
        <taxon>Kordia</taxon>
    </lineage>
</organism>
<dbReference type="EMBL" id="JACGWS010000009">
    <property type="protein sequence ID" value="MBC8756027.1"/>
    <property type="molecule type" value="Genomic_DNA"/>
</dbReference>
<sequence length="313" mass="36155">MYTLTKYTSEHQTLWDNFVSTAKNSSFLFYRNFMEYHKDRYEDHSLLLFKKDKLVALFPANQQENCLYSHQGLTFGGLVLPKNIGADEVNQLLLSVMDYAKAENFQELIVKTIPEIYHTQKTNELLYFLSLQGKLQSRNLVLAIDYSQEVQLHKTKRKHFDKNHVLGFEIEENGSFPEFWNDVLAPKLDSKYSAKPVHSLAEITKLATLFPSNIIQYNIKLEGEILAGITIFKHNNVVKSQYGANTTKGASLRALEYLFIYLIEKFEKENMQYFSMGTVDADNEQGYNSGLLKQKEELGCVCFTQDIFKISLT</sequence>
<proteinExistence type="predicted"/>
<comment type="caution">
    <text evidence="1">The sequence shown here is derived from an EMBL/GenBank/DDBJ whole genome shotgun (WGS) entry which is preliminary data.</text>
</comment>
<protein>
    <submittedName>
        <fullName evidence="1">FemAB family protein</fullName>
    </submittedName>
</protein>
<accession>A0ABR7QBS2</accession>
<keyword evidence="2" id="KW-1185">Reference proteome</keyword>